<dbReference type="EMBL" id="CP025187">
    <property type="protein sequence ID" value="AWV20241.1"/>
    <property type="molecule type" value="Genomic_DNA"/>
</dbReference>
<keyword evidence="2" id="KW-0614">Plasmid</keyword>
<feature type="chain" id="PRO_5021431194" description="SH3 domain-containing protein" evidence="1">
    <location>
        <begin position="23"/>
        <end position="138"/>
    </location>
</feature>
<geneLocation type="plasmid" evidence="2">
    <name>p2-AD2</name>
</geneLocation>
<gene>
    <name evidence="2" type="ORF">RADP37_03929</name>
</gene>
<protein>
    <recommendedName>
        <fullName evidence="3">SH3 domain-containing protein</fullName>
    </recommendedName>
</protein>
<feature type="signal peptide" evidence="1">
    <location>
        <begin position="1"/>
        <end position="22"/>
    </location>
</feature>
<evidence type="ECO:0008006" key="3">
    <source>
        <dbReference type="Google" id="ProtNLM"/>
    </source>
</evidence>
<evidence type="ECO:0000256" key="1">
    <source>
        <dbReference type="SAM" id="SignalP"/>
    </source>
</evidence>
<accession>A0A4Y1MQH5</accession>
<organism evidence="2">
    <name type="scientific">Roseomonas mucosa</name>
    <dbReference type="NCBI Taxonomy" id="207340"/>
    <lineage>
        <taxon>Bacteria</taxon>
        <taxon>Pseudomonadati</taxon>
        <taxon>Pseudomonadota</taxon>
        <taxon>Alphaproteobacteria</taxon>
        <taxon>Acetobacterales</taxon>
        <taxon>Roseomonadaceae</taxon>
        <taxon>Roseomonas</taxon>
    </lineage>
</organism>
<keyword evidence="1" id="KW-0732">Signal</keyword>
<dbReference type="AlphaFoldDB" id="A0A4Y1MQH5"/>
<reference evidence="2" key="1">
    <citation type="submission" date="2017-12" db="EMBL/GenBank/DDBJ databases">
        <authorList>
            <person name="Martens C."/>
            <person name="Dahlstrom E."/>
            <person name="Barbian K."/>
            <person name="Sykora L."/>
            <person name="Ricklefs S."/>
            <person name="Bruno D."/>
            <person name="Anzick I."/>
            <person name="Myles I."/>
            <person name="Datta S.K."/>
        </authorList>
    </citation>
    <scope>NUCLEOTIDE SEQUENCE</scope>
    <source>
        <strain evidence="2">AD2</strain>
        <plasmid evidence="2">p2-AD2</plasmid>
    </source>
</reference>
<proteinExistence type="predicted"/>
<sequence length="138" mass="15056">MVIKSLALAALAVGMYVVSVQAQPTPAGPHVTGHIQGYECMQLRPGPENETWDDLPRVLAEPKRGAVEVGIATVSVIVKNPHVLQNGYLQVLHMDGRPGWVEAKVLEPWVNNNAPGVRCVPAMMSNGRPGFDYIRPRR</sequence>
<dbReference type="RefSeq" id="WP_126281759.1">
    <property type="nucleotide sequence ID" value="NZ_CP025187.1"/>
</dbReference>
<name>A0A4Y1MQH5_9PROT</name>
<evidence type="ECO:0000313" key="2">
    <source>
        <dbReference type="EMBL" id="AWV20241.1"/>
    </source>
</evidence>